<keyword evidence="6" id="KW-0482">Metalloprotease</keyword>
<evidence type="ECO:0000256" key="8">
    <source>
        <dbReference type="SAM" id="MobiDB-lite"/>
    </source>
</evidence>
<accession>A0A9D1V3J9</accession>
<dbReference type="PANTHER" id="PTHR30471:SF3">
    <property type="entry name" value="UPF0758 PROTEIN YEES-RELATED"/>
    <property type="match status" value="1"/>
</dbReference>
<comment type="caution">
    <text evidence="10">The sequence shown here is derived from an EMBL/GenBank/DDBJ whole genome shotgun (WGS) entry which is preliminary data.</text>
</comment>
<dbReference type="Gene3D" id="1.10.150.20">
    <property type="entry name" value="5' to 3' exonuclease, C-terminal subdomain"/>
    <property type="match status" value="1"/>
</dbReference>
<dbReference type="Gene3D" id="3.40.140.10">
    <property type="entry name" value="Cytidine Deaminase, domain 2"/>
    <property type="match status" value="1"/>
</dbReference>
<feature type="region of interest" description="Disordered" evidence="8">
    <location>
        <begin position="235"/>
        <end position="259"/>
    </location>
</feature>
<dbReference type="GO" id="GO:0006508">
    <property type="term" value="P:proteolysis"/>
    <property type="evidence" value="ECO:0007669"/>
    <property type="project" value="UniProtKB-KW"/>
</dbReference>
<proteinExistence type="inferred from homology"/>
<keyword evidence="2" id="KW-0645">Protease</keyword>
<evidence type="ECO:0000313" key="11">
    <source>
        <dbReference type="Proteomes" id="UP000824193"/>
    </source>
</evidence>
<reference evidence="10" key="2">
    <citation type="submission" date="2021-04" db="EMBL/GenBank/DDBJ databases">
        <authorList>
            <person name="Gilroy R."/>
        </authorList>
    </citation>
    <scope>NUCLEOTIDE SEQUENCE</scope>
    <source>
        <strain evidence="10">2239</strain>
    </source>
</reference>
<sequence>MSAEKELHANHRQRMHRRFAQQGGFSGFAEHEVLEYILYLAIPRKDTNPLAHRLIDRFGSLCQVLEASEADILTVEGAGPAVARLLTTMHAANRYYSQNRARAPRAFQDLEEVAAYLIPQFYGAVTEQVYVLFLDDRNCPIKLQKVTEGTVNEAAMARTQIARLAVQCHATQAVLAHNHPAGAALPSPADLQFTRELSNALASLGIRFLDHIIVDKEGDYISLQQSGRMPAVEPSLLQGVAGSKKKSLEEPKKENHGSV</sequence>
<dbReference type="SUPFAM" id="SSF47781">
    <property type="entry name" value="RuvA domain 2-like"/>
    <property type="match status" value="1"/>
</dbReference>
<reference evidence="10" key="1">
    <citation type="journal article" date="2021" name="PeerJ">
        <title>Extensive microbial diversity within the chicken gut microbiome revealed by metagenomics and culture.</title>
        <authorList>
            <person name="Gilroy R."/>
            <person name="Ravi A."/>
            <person name="Getino M."/>
            <person name="Pursley I."/>
            <person name="Horton D.L."/>
            <person name="Alikhan N.F."/>
            <person name="Baker D."/>
            <person name="Gharbi K."/>
            <person name="Hall N."/>
            <person name="Watson M."/>
            <person name="Adriaenssens E.M."/>
            <person name="Foster-Nyarko E."/>
            <person name="Jarju S."/>
            <person name="Secka A."/>
            <person name="Antonio M."/>
            <person name="Oren A."/>
            <person name="Chaudhuri R.R."/>
            <person name="La Ragione R."/>
            <person name="Hildebrand F."/>
            <person name="Pallen M.J."/>
        </authorList>
    </citation>
    <scope>NUCLEOTIDE SEQUENCE</scope>
    <source>
        <strain evidence="10">2239</strain>
    </source>
</reference>
<evidence type="ECO:0000256" key="6">
    <source>
        <dbReference type="ARBA" id="ARBA00023049"/>
    </source>
</evidence>
<keyword evidence="3" id="KW-0479">Metal-binding</keyword>
<comment type="similarity">
    <text evidence="1 7">Belongs to the UPF0758 family.</text>
</comment>
<dbReference type="CDD" id="cd08071">
    <property type="entry name" value="MPN_DUF2466"/>
    <property type="match status" value="1"/>
</dbReference>
<evidence type="ECO:0000256" key="3">
    <source>
        <dbReference type="ARBA" id="ARBA00022723"/>
    </source>
</evidence>
<dbReference type="InterPro" id="IPR037518">
    <property type="entry name" value="MPN"/>
</dbReference>
<evidence type="ECO:0000256" key="1">
    <source>
        <dbReference type="ARBA" id="ARBA00010243"/>
    </source>
</evidence>
<dbReference type="GO" id="GO:0046872">
    <property type="term" value="F:metal ion binding"/>
    <property type="evidence" value="ECO:0007669"/>
    <property type="project" value="UniProtKB-KW"/>
</dbReference>
<keyword evidence="4" id="KW-0378">Hydrolase</keyword>
<gene>
    <name evidence="10" type="primary">radC</name>
    <name evidence="10" type="ORF">H9865_04895</name>
</gene>
<keyword evidence="5" id="KW-0862">Zinc</keyword>
<dbReference type="AlphaFoldDB" id="A0A9D1V3J9"/>
<dbReference type="NCBIfam" id="TIGR00608">
    <property type="entry name" value="radc"/>
    <property type="match status" value="1"/>
</dbReference>
<dbReference type="InterPro" id="IPR001405">
    <property type="entry name" value="UPF0758"/>
</dbReference>
<dbReference type="Pfam" id="PF04002">
    <property type="entry name" value="RadC"/>
    <property type="match status" value="1"/>
</dbReference>
<organism evidence="10 11">
    <name type="scientific">Candidatus Allofournierella pullicola</name>
    <dbReference type="NCBI Taxonomy" id="2838596"/>
    <lineage>
        <taxon>Bacteria</taxon>
        <taxon>Bacillati</taxon>
        <taxon>Bacillota</taxon>
        <taxon>Clostridia</taxon>
        <taxon>Eubacteriales</taxon>
        <taxon>Oscillospiraceae</taxon>
        <taxon>Allofournierella</taxon>
    </lineage>
</organism>
<evidence type="ECO:0000256" key="7">
    <source>
        <dbReference type="RuleBase" id="RU003797"/>
    </source>
</evidence>
<dbReference type="Proteomes" id="UP000824193">
    <property type="component" value="Unassembled WGS sequence"/>
</dbReference>
<evidence type="ECO:0000256" key="2">
    <source>
        <dbReference type="ARBA" id="ARBA00022670"/>
    </source>
</evidence>
<feature type="compositionally biased region" description="Basic and acidic residues" evidence="8">
    <location>
        <begin position="246"/>
        <end position="259"/>
    </location>
</feature>
<evidence type="ECO:0000313" key="10">
    <source>
        <dbReference type="EMBL" id="HIX05428.1"/>
    </source>
</evidence>
<dbReference type="InterPro" id="IPR010994">
    <property type="entry name" value="RuvA_2-like"/>
</dbReference>
<dbReference type="InterPro" id="IPR025657">
    <property type="entry name" value="RadC_JAB"/>
</dbReference>
<dbReference type="PROSITE" id="PS50249">
    <property type="entry name" value="MPN"/>
    <property type="match status" value="1"/>
</dbReference>
<evidence type="ECO:0000259" key="9">
    <source>
        <dbReference type="PROSITE" id="PS50249"/>
    </source>
</evidence>
<protein>
    <submittedName>
        <fullName evidence="10">DNA repair protein RadC</fullName>
    </submittedName>
</protein>
<evidence type="ECO:0000256" key="5">
    <source>
        <dbReference type="ARBA" id="ARBA00022833"/>
    </source>
</evidence>
<dbReference type="EMBL" id="DXFW01000012">
    <property type="protein sequence ID" value="HIX05428.1"/>
    <property type="molecule type" value="Genomic_DNA"/>
</dbReference>
<evidence type="ECO:0000256" key="4">
    <source>
        <dbReference type="ARBA" id="ARBA00022801"/>
    </source>
</evidence>
<dbReference type="GO" id="GO:0008237">
    <property type="term" value="F:metallopeptidase activity"/>
    <property type="evidence" value="ECO:0007669"/>
    <property type="project" value="UniProtKB-KW"/>
</dbReference>
<dbReference type="PANTHER" id="PTHR30471">
    <property type="entry name" value="DNA REPAIR PROTEIN RADC"/>
    <property type="match status" value="1"/>
</dbReference>
<feature type="domain" description="MPN" evidence="9">
    <location>
        <begin position="100"/>
        <end position="229"/>
    </location>
</feature>
<name>A0A9D1V3J9_9FIRM</name>